<evidence type="ECO:0000313" key="3">
    <source>
        <dbReference type="Proteomes" id="UP000230423"/>
    </source>
</evidence>
<dbReference type="GO" id="GO:0051260">
    <property type="term" value="P:protein homooligomerization"/>
    <property type="evidence" value="ECO:0007669"/>
    <property type="project" value="InterPro"/>
</dbReference>
<evidence type="ECO:0000313" key="2">
    <source>
        <dbReference type="EMBL" id="PIO71060.1"/>
    </source>
</evidence>
<keyword evidence="2" id="KW-0813">Transport</keyword>
<dbReference type="SMART" id="SM00225">
    <property type="entry name" value="BTB"/>
    <property type="match status" value="1"/>
</dbReference>
<keyword evidence="3" id="KW-1185">Reference proteome</keyword>
<dbReference type="AlphaFoldDB" id="A0A2G9UNL5"/>
<dbReference type="InterPro" id="IPR003131">
    <property type="entry name" value="T1-type_BTB"/>
</dbReference>
<gene>
    <name evidence="2" type="ORF">TELCIR_07055</name>
</gene>
<dbReference type="GO" id="GO:0034220">
    <property type="term" value="P:monoatomic ion transmembrane transport"/>
    <property type="evidence" value="ECO:0007669"/>
    <property type="project" value="UniProtKB-KW"/>
</dbReference>
<organism evidence="2 3">
    <name type="scientific">Teladorsagia circumcincta</name>
    <name type="common">Brown stomach worm</name>
    <name type="synonym">Ostertagia circumcincta</name>
    <dbReference type="NCBI Taxonomy" id="45464"/>
    <lineage>
        <taxon>Eukaryota</taxon>
        <taxon>Metazoa</taxon>
        <taxon>Ecdysozoa</taxon>
        <taxon>Nematoda</taxon>
        <taxon>Chromadorea</taxon>
        <taxon>Rhabditida</taxon>
        <taxon>Rhabditina</taxon>
        <taxon>Rhabditomorpha</taxon>
        <taxon>Strongyloidea</taxon>
        <taxon>Trichostrongylidae</taxon>
        <taxon>Teladorsagia</taxon>
    </lineage>
</organism>
<proteinExistence type="predicted"/>
<dbReference type="PANTHER" id="PTHR14499:SF136">
    <property type="entry name" value="GH08630P"/>
    <property type="match status" value="1"/>
</dbReference>
<feature type="non-terminal residue" evidence="2">
    <location>
        <position position="1"/>
    </location>
</feature>
<dbReference type="Gene3D" id="3.30.710.10">
    <property type="entry name" value="Potassium Channel Kv1.1, Chain A"/>
    <property type="match status" value="1"/>
</dbReference>
<dbReference type="EMBL" id="KZ346067">
    <property type="protein sequence ID" value="PIO71060.1"/>
    <property type="molecule type" value="Genomic_DNA"/>
</dbReference>
<dbReference type="InterPro" id="IPR011333">
    <property type="entry name" value="SKP1/BTB/POZ_sf"/>
</dbReference>
<accession>A0A2G9UNL5</accession>
<reference evidence="2 3" key="1">
    <citation type="submission" date="2015-09" db="EMBL/GenBank/DDBJ databases">
        <title>Draft genome of the parasitic nematode Teladorsagia circumcincta isolate WARC Sus (inbred).</title>
        <authorList>
            <person name="Mitreva M."/>
        </authorList>
    </citation>
    <scope>NUCLEOTIDE SEQUENCE [LARGE SCALE GENOMIC DNA]</scope>
    <source>
        <strain evidence="2 3">S</strain>
    </source>
</reference>
<dbReference type="Pfam" id="PF02214">
    <property type="entry name" value="BTB_2"/>
    <property type="match status" value="1"/>
</dbReference>
<dbReference type="PANTHER" id="PTHR14499">
    <property type="entry name" value="POTASSIUM CHANNEL TETRAMERIZATION DOMAIN-CONTAINING"/>
    <property type="match status" value="1"/>
</dbReference>
<dbReference type="Proteomes" id="UP000230423">
    <property type="component" value="Unassembled WGS sequence"/>
</dbReference>
<feature type="domain" description="BTB" evidence="1">
    <location>
        <begin position="15"/>
        <end position="114"/>
    </location>
</feature>
<dbReference type="InterPro" id="IPR000210">
    <property type="entry name" value="BTB/POZ_dom"/>
</dbReference>
<dbReference type="SUPFAM" id="SSF54695">
    <property type="entry name" value="POZ domain"/>
    <property type="match status" value="1"/>
</dbReference>
<sequence>QLCVFDKAIMSGLNRRVKLNVGGQIFETTVGTLCRVPNTRLSRLVDNIDRLNDGSEIFIDHDPKYFPMVLNFLRDGRIPLPDNITEIDQLRWEAQYFELSALTDFIESEEQRGPPFFRGDKVIWRDQNFQRALSKAGWHFDGSTGESVKPLCFMPRSDETRTCGICGVSTDSFDRNYRTIFELPRNATFAIGEVRKVYRDSCCVDVTFAMFNYLYHIPAKMLQLVGNFYTSIEE</sequence>
<protein>
    <submittedName>
        <fullName evidence="2">K+ channel tetramerization domain protein</fullName>
    </submittedName>
</protein>
<dbReference type="CDD" id="cd18316">
    <property type="entry name" value="BTB_POZ_KCTD-like"/>
    <property type="match status" value="1"/>
</dbReference>
<keyword evidence="2" id="KW-0407">Ion channel</keyword>
<evidence type="ECO:0000259" key="1">
    <source>
        <dbReference type="SMART" id="SM00225"/>
    </source>
</evidence>
<name>A0A2G9UNL5_TELCI</name>
<dbReference type="OrthoDB" id="2333377at2759"/>
<keyword evidence="2" id="KW-0406">Ion transport</keyword>